<evidence type="ECO:0000259" key="8">
    <source>
        <dbReference type="Pfam" id="PF00108"/>
    </source>
</evidence>
<comment type="similarity">
    <text evidence="1 6">Belongs to the thiolase-like superfamily. Thiolase family.</text>
</comment>
<name>A0A835T9M5_9CHLO</name>
<dbReference type="GO" id="GO:0003985">
    <property type="term" value="F:acetyl-CoA C-acetyltransferase activity"/>
    <property type="evidence" value="ECO:0007669"/>
    <property type="project" value="TreeGrafter"/>
</dbReference>
<feature type="compositionally biased region" description="Low complexity" evidence="7">
    <location>
        <begin position="258"/>
        <end position="272"/>
    </location>
</feature>
<comment type="caution">
    <text evidence="10">The sequence shown here is derived from an EMBL/GenBank/DDBJ whole genome shotgun (WGS) entry which is preliminary data.</text>
</comment>
<dbReference type="GO" id="GO:0046872">
    <property type="term" value="F:metal ion binding"/>
    <property type="evidence" value="ECO:0007669"/>
    <property type="project" value="UniProtKB-KW"/>
</dbReference>
<dbReference type="GO" id="GO:0005739">
    <property type="term" value="C:mitochondrion"/>
    <property type="evidence" value="ECO:0007669"/>
    <property type="project" value="TreeGrafter"/>
</dbReference>
<dbReference type="InterPro" id="IPR020616">
    <property type="entry name" value="Thiolase_N"/>
</dbReference>
<dbReference type="Pfam" id="PF00108">
    <property type="entry name" value="Thiolase_N"/>
    <property type="match status" value="2"/>
</dbReference>
<dbReference type="Pfam" id="PF02803">
    <property type="entry name" value="Thiolase_C"/>
    <property type="match status" value="1"/>
</dbReference>
<feature type="compositionally biased region" description="Low complexity" evidence="7">
    <location>
        <begin position="218"/>
        <end position="250"/>
    </location>
</feature>
<evidence type="ECO:0000256" key="2">
    <source>
        <dbReference type="ARBA" id="ARBA00022679"/>
    </source>
</evidence>
<organism evidence="10 11">
    <name type="scientific">Chlamydomonas schloesseri</name>
    <dbReference type="NCBI Taxonomy" id="2026947"/>
    <lineage>
        <taxon>Eukaryota</taxon>
        <taxon>Viridiplantae</taxon>
        <taxon>Chlorophyta</taxon>
        <taxon>core chlorophytes</taxon>
        <taxon>Chlorophyceae</taxon>
        <taxon>CS clade</taxon>
        <taxon>Chlamydomonadales</taxon>
        <taxon>Chlamydomonadaceae</taxon>
        <taxon>Chlamydomonas</taxon>
    </lineage>
</organism>
<keyword evidence="2 6" id="KW-0808">Transferase</keyword>
<dbReference type="PROSITE" id="PS00098">
    <property type="entry name" value="THIOLASE_1"/>
    <property type="match status" value="1"/>
</dbReference>
<feature type="domain" description="Thiolase N-terminal" evidence="8">
    <location>
        <begin position="318"/>
        <end position="368"/>
    </location>
</feature>
<dbReference type="Gene3D" id="3.40.47.10">
    <property type="match status" value="3"/>
</dbReference>
<proteinExistence type="inferred from homology"/>
<keyword evidence="5 6" id="KW-0012">Acyltransferase</keyword>
<evidence type="ECO:0000256" key="1">
    <source>
        <dbReference type="ARBA" id="ARBA00010982"/>
    </source>
</evidence>
<evidence type="ECO:0008006" key="12">
    <source>
        <dbReference type="Google" id="ProtNLM"/>
    </source>
</evidence>
<dbReference type="SUPFAM" id="SSF53901">
    <property type="entry name" value="Thiolase-like"/>
    <property type="match status" value="1"/>
</dbReference>
<dbReference type="PANTHER" id="PTHR18919">
    <property type="entry name" value="ACETYL-COA C-ACYLTRANSFERASE"/>
    <property type="match status" value="1"/>
</dbReference>
<dbReference type="Proteomes" id="UP000613740">
    <property type="component" value="Unassembled WGS sequence"/>
</dbReference>
<reference evidence="10" key="1">
    <citation type="journal article" date="2020" name="bioRxiv">
        <title>Comparative genomics of Chlamydomonas.</title>
        <authorList>
            <person name="Craig R.J."/>
            <person name="Hasan A.R."/>
            <person name="Ness R.W."/>
            <person name="Keightley P.D."/>
        </authorList>
    </citation>
    <scope>NUCLEOTIDE SEQUENCE</scope>
    <source>
        <strain evidence="10">CCAP 11/173</strain>
    </source>
</reference>
<evidence type="ECO:0000256" key="3">
    <source>
        <dbReference type="ARBA" id="ARBA00022723"/>
    </source>
</evidence>
<feature type="domain" description="Thiolase N-terminal" evidence="8">
    <location>
        <begin position="12"/>
        <end position="211"/>
    </location>
</feature>
<dbReference type="InterPro" id="IPR016039">
    <property type="entry name" value="Thiolase-like"/>
</dbReference>
<evidence type="ECO:0000256" key="6">
    <source>
        <dbReference type="RuleBase" id="RU003557"/>
    </source>
</evidence>
<gene>
    <name evidence="10" type="ORF">HYH02_009960</name>
</gene>
<evidence type="ECO:0000313" key="10">
    <source>
        <dbReference type="EMBL" id="KAG2441369.1"/>
    </source>
</evidence>
<protein>
    <recommendedName>
        <fullName evidence="12">Acetyl-CoA C-acetyltransferase</fullName>
    </recommendedName>
</protein>
<keyword evidence="4" id="KW-0630">Potassium</keyword>
<feature type="domain" description="Thiolase C-terminal" evidence="9">
    <location>
        <begin position="379"/>
        <end position="498"/>
    </location>
</feature>
<dbReference type="GO" id="GO:0006635">
    <property type="term" value="P:fatty acid beta-oxidation"/>
    <property type="evidence" value="ECO:0007669"/>
    <property type="project" value="TreeGrafter"/>
</dbReference>
<dbReference type="InterPro" id="IPR020613">
    <property type="entry name" value="Thiolase_CS"/>
</dbReference>
<dbReference type="EMBL" id="JAEHOD010000035">
    <property type="protein sequence ID" value="KAG2441369.1"/>
    <property type="molecule type" value="Genomic_DNA"/>
</dbReference>
<dbReference type="PROSITE" id="PS00737">
    <property type="entry name" value="THIOLASE_2"/>
    <property type="match status" value="1"/>
</dbReference>
<dbReference type="CDD" id="cd00751">
    <property type="entry name" value="thiolase"/>
    <property type="match status" value="1"/>
</dbReference>
<accession>A0A835T9M5</accession>
<dbReference type="OrthoDB" id="5404651at2759"/>
<evidence type="ECO:0000256" key="7">
    <source>
        <dbReference type="SAM" id="MobiDB-lite"/>
    </source>
</evidence>
<dbReference type="InterPro" id="IPR020615">
    <property type="entry name" value="Thiolase_acyl_enz_int_AS"/>
</dbReference>
<sequence length="525" mass="51534">MASDPRWGPRTVCIVSAVRTPLGAFQGALSSYTAPELGSIAIRGALDRAGLRPEDVDEVLLGNVISANLGQAPATQASLGAGLPPSTPCTHVNKVCSSGLKAVMLAATAIMAGQADVVVAGGFESMSNAPHYMPAARRGLRLGDGAIVDGLVKDGLWDPYSNSHMGSCAELCADRYAISRQMQDEHALQSHQRAVAAAAAGHTLAEVVPVPRPGTIAMGAGAARAPPPTASASSPSPSSSSSSGARSSIGTPGGGGAAAAAGSPAGASTASAGAGGGGAAAAAAAAGGTPPSLAGTMAAAMAASAAAAAGPGASGAGQFIWEDEGLAKMDPGRLPALKPYFRRDGGGSVTAGNASPMTDGAAALVVASYEAVQRLGLPLLAVVRGFADAQQAPEWFTTAPAAVVPRALRRAGVEAAEVDYWEVNEAFSVVDLANRQLLGLPADRVNAHGGSVALGHPIGASGARILVTLLNVLRARGGRLGCAAICNGGGGASGVVVELVDGRQGRAGLGTAAAPAPPPHRQSQL</sequence>
<feature type="region of interest" description="Disordered" evidence="7">
    <location>
        <begin position="218"/>
        <end position="287"/>
    </location>
</feature>
<dbReference type="PANTHER" id="PTHR18919:SF156">
    <property type="entry name" value="ACETYL-COA ACETYLTRANSFERASE, MITOCHONDRIAL"/>
    <property type="match status" value="1"/>
</dbReference>
<keyword evidence="11" id="KW-1185">Reference proteome</keyword>
<evidence type="ECO:0000259" key="9">
    <source>
        <dbReference type="Pfam" id="PF02803"/>
    </source>
</evidence>
<evidence type="ECO:0000256" key="5">
    <source>
        <dbReference type="ARBA" id="ARBA00023315"/>
    </source>
</evidence>
<dbReference type="InterPro" id="IPR002155">
    <property type="entry name" value="Thiolase"/>
</dbReference>
<keyword evidence="3" id="KW-0479">Metal-binding</keyword>
<evidence type="ECO:0000313" key="11">
    <source>
        <dbReference type="Proteomes" id="UP000613740"/>
    </source>
</evidence>
<evidence type="ECO:0000256" key="4">
    <source>
        <dbReference type="ARBA" id="ARBA00022958"/>
    </source>
</evidence>
<dbReference type="AlphaFoldDB" id="A0A835T9M5"/>
<dbReference type="InterPro" id="IPR020617">
    <property type="entry name" value="Thiolase_C"/>
</dbReference>